<evidence type="ECO:0000313" key="1">
    <source>
        <dbReference type="EMBL" id="EYU16105.1"/>
    </source>
</evidence>
<proteinExistence type="predicted"/>
<dbReference type="AlphaFoldDB" id="A0A022PNT7"/>
<accession>A0A022PNT7</accession>
<dbReference type="InterPro" id="IPR036390">
    <property type="entry name" value="WH_DNA-bd_sf"/>
</dbReference>
<dbReference type="InterPro" id="IPR036388">
    <property type="entry name" value="WH-like_DNA-bd_sf"/>
</dbReference>
<dbReference type="EMBL" id="JFGV01000014">
    <property type="protein sequence ID" value="EYU16105.1"/>
    <property type="molecule type" value="Genomic_DNA"/>
</dbReference>
<sequence length="133" mass="14821">MKALIGVMNEELIRKRTLAIIKGEYIVQPDEPKIWFTSMIALAQVLSSDNIALLRLIDEHKPETIAELANLSGRKPSNLSVTLKTLSRHGFVTLEKSNKSVKPKALFTDFEIKIEQEISERVMSSCGAKNIAA</sequence>
<organism evidence="1 2">
    <name type="scientific">Photorhabdus aegyptia</name>
    <dbReference type="NCBI Taxonomy" id="2805098"/>
    <lineage>
        <taxon>Bacteria</taxon>
        <taxon>Pseudomonadati</taxon>
        <taxon>Pseudomonadota</taxon>
        <taxon>Gammaproteobacteria</taxon>
        <taxon>Enterobacterales</taxon>
        <taxon>Morganellaceae</taxon>
        <taxon>Photorhabdus</taxon>
    </lineage>
</organism>
<protein>
    <submittedName>
        <fullName evidence="1">Putative transcriptional regulator</fullName>
    </submittedName>
</protein>
<reference evidence="1 2" key="1">
    <citation type="submission" date="2014-03" db="EMBL/GenBank/DDBJ databases">
        <title>Draft Genome of Photorhabdus luminescens BA1, an Egyptian Isolate.</title>
        <authorList>
            <person name="Ghazal S."/>
            <person name="Hurst S.G.IV."/>
            <person name="Morris K."/>
            <person name="Thomas K."/>
            <person name="Tisa L.S."/>
        </authorList>
    </citation>
    <scope>NUCLEOTIDE SEQUENCE [LARGE SCALE GENOMIC DNA]</scope>
    <source>
        <strain evidence="1 2">BA1</strain>
    </source>
</reference>
<gene>
    <name evidence="1" type="ORF">BA1DRAFT_01269</name>
</gene>
<dbReference type="RefSeq" id="WP_036777240.1">
    <property type="nucleotide sequence ID" value="NZ_CAWLTM010000101.1"/>
</dbReference>
<dbReference type="SUPFAM" id="SSF46785">
    <property type="entry name" value="Winged helix' DNA-binding domain"/>
    <property type="match status" value="1"/>
</dbReference>
<dbReference type="Pfam" id="PF25212">
    <property type="entry name" value="HVO_A0114"/>
    <property type="match status" value="1"/>
</dbReference>
<dbReference type="Proteomes" id="UP000023464">
    <property type="component" value="Unassembled WGS sequence"/>
</dbReference>
<dbReference type="Gene3D" id="1.10.10.10">
    <property type="entry name" value="Winged helix-like DNA-binding domain superfamily/Winged helix DNA-binding domain"/>
    <property type="match status" value="1"/>
</dbReference>
<name>A0A022PNT7_9GAMM</name>
<evidence type="ECO:0000313" key="2">
    <source>
        <dbReference type="Proteomes" id="UP000023464"/>
    </source>
</evidence>
<dbReference type="PATRIC" id="fig|1393736.3.peg.1289"/>
<comment type="caution">
    <text evidence="1">The sequence shown here is derived from an EMBL/GenBank/DDBJ whole genome shotgun (WGS) entry which is preliminary data.</text>
</comment>
<keyword evidence="2" id="KW-1185">Reference proteome</keyword>